<name>A0A918B4K9_9ACTN</name>
<sequence>MPRARAPRTLRAPRPRERPRPRPGTHAGTRPGHPAAMVTTETGAVRVSARDAARIAAVVVAPTLAAGVIVRRRGGMALAERYAVDRRAIGLLGELRRRYGSGPLRADVGGRHFALVLRTDDALRVLDATPDPYSPATREKRAALEQFQPHGVLISRGAERAGRRALNESVLETGNQLHSLAPRLVRTVREEAGGLLRSVTADAGELAWDDFAAAWDRTVRRVTLGDGARDDTALTAMLGRLRATANWSVAAPRRTGLRERFEQRLRAHVGRAEPGSLAAALAATPAGPGLDPAGQVPHWLFAFDAAGIAAYRTLALLATHTAQEAQVRGEVAVTDLTEPHLLPYTRACVLESVRLWPTTPFLLREAVRDTEWGGGTLPAGTGFLVYTPLFHRDDALPYADRFTPEVWLDGTAQDTAGLLPFSAGPGACPGEDLVLLLTSTLLAALVERHAWLPDRPGRLRPDRPLPRTLDHFGLRFAVLPHH</sequence>
<dbReference type="Gene3D" id="1.10.630.10">
    <property type="entry name" value="Cytochrome P450"/>
    <property type="match status" value="1"/>
</dbReference>
<comment type="caution">
    <text evidence="3">The sequence shown here is derived from an EMBL/GenBank/DDBJ whole genome shotgun (WGS) entry which is preliminary data.</text>
</comment>
<evidence type="ECO:0000256" key="2">
    <source>
        <dbReference type="SAM" id="MobiDB-lite"/>
    </source>
</evidence>
<dbReference type="PANTHER" id="PTHR24305:SF166">
    <property type="entry name" value="CYTOCHROME P450 12A4, MITOCHONDRIAL-RELATED"/>
    <property type="match status" value="1"/>
</dbReference>
<dbReference type="InterPro" id="IPR001128">
    <property type="entry name" value="Cyt_P450"/>
</dbReference>
<dbReference type="InterPro" id="IPR050121">
    <property type="entry name" value="Cytochrome_P450_monoxygenase"/>
</dbReference>
<gene>
    <name evidence="3" type="ORF">GCM10010249_54160</name>
</gene>
<reference evidence="3" key="1">
    <citation type="journal article" date="2014" name="Int. J. Syst. Evol. Microbiol.">
        <title>Complete genome sequence of Corynebacterium casei LMG S-19264T (=DSM 44701T), isolated from a smear-ripened cheese.</title>
        <authorList>
            <consortium name="US DOE Joint Genome Institute (JGI-PGF)"/>
            <person name="Walter F."/>
            <person name="Albersmeier A."/>
            <person name="Kalinowski J."/>
            <person name="Ruckert C."/>
        </authorList>
    </citation>
    <scope>NUCLEOTIDE SEQUENCE</scope>
    <source>
        <strain evidence="3">JCM 4335</strain>
    </source>
</reference>
<dbReference type="AlphaFoldDB" id="A0A918B4K9"/>
<comment type="similarity">
    <text evidence="1">Belongs to the cytochrome P450 family.</text>
</comment>
<accession>A0A918B4K9</accession>
<dbReference type="InterPro" id="IPR036396">
    <property type="entry name" value="Cyt_P450_sf"/>
</dbReference>
<keyword evidence="4" id="KW-1185">Reference proteome</keyword>
<evidence type="ECO:0000313" key="4">
    <source>
        <dbReference type="Proteomes" id="UP000654123"/>
    </source>
</evidence>
<organism evidence="3 4">
    <name type="scientific">Streptomyces roseolilacinus</name>
    <dbReference type="NCBI Taxonomy" id="66904"/>
    <lineage>
        <taxon>Bacteria</taxon>
        <taxon>Bacillati</taxon>
        <taxon>Actinomycetota</taxon>
        <taxon>Actinomycetes</taxon>
        <taxon>Kitasatosporales</taxon>
        <taxon>Streptomycetaceae</taxon>
        <taxon>Streptomyces</taxon>
    </lineage>
</organism>
<dbReference type="GO" id="GO:0004497">
    <property type="term" value="F:monooxygenase activity"/>
    <property type="evidence" value="ECO:0007669"/>
    <property type="project" value="InterPro"/>
</dbReference>
<dbReference type="Pfam" id="PF00067">
    <property type="entry name" value="p450"/>
    <property type="match status" value="1"/>
</dbReference>
<dbReference type="EMBL" id="BMSV01000013">
    <property type="protein sequence ID" value="GGQ28586.1"/>
    <property type="molecule type" value="Genomic_DNA"/>
</dbReference>
<protein>
    <submittedName>
        <fullName evidence="3">Cytochrome P450</fullName>
    </submittedName>
</protein>
<dbReference type="PANTHER" id="PTHR24305">
    <property type="entry name" value="CYTOCHROME P450"/>
    <property type="match status" value="1"/>
</dbReference>
<dbReference type="GO" id="GO:0005506">
    <property type="term" value="F:iron ion binding"/>
    <property type="evidence" value="ECO:0007669"/>
    <property type="project" value="InterPro"/>
</dbReference>
<dbReference type="Proteomes" id="UP000654123">
    <property type="component" value="Unassembled WGS sequence"/>
</dbReference>
<evidence type="ECO:0000256" key="1">
    <source>
        <dbReference type="ARBA" id="ARBA00010617"/>
    </source>
</evidence>
<dbReference type="GO" id="GO:0016705">
    <property type="term" value="F:oxidoreductase activity, acting on paired donors, with incorporation or reduction of molecular oxygen"/>
    <property type="evidence" value="ECO:0007669"/>
    <property type="project" value="InterPro"/>
</dbReference>
<reference evidence="3" key="2">
    <citation type="submission" date="2020-09" db="EMBL/GenBank/DDBJ databases">
        <authorList>
            <person name="Sun Q."/>
            <person name="Ohkuma M."/>
        </authorList>
    </citation>
    <scope>NUCLEOTIDE SEQUENCE</scope>
    <source>
        <strain evidence="3">JCM 4335</strain>
    </source>
</reference>
<proteinExistence type="inferred from homology"/>
<evidence type="ECO:0000313" key="3">
    <source>
        <dbReference type="EMBL" id="GGQ28586.1"/>
    </source>
</evidence>
<feature type="region of interest" description="Disordered" evidence="2">
    <location>
        <begin position="1"/>
        <end position="36"/>
    </location>
</feature>
<dbReference type="SUPFAM" id="SSF48264">
    <property type="entry name" value="Cytochrome P450"/>
    <property type="match status" value="1"/>
</dbReference>
<feature type="compositionally biased region" description="Basic residues" evidence="2">
    <location>
        <begin position="1"/>
        <end position="13"/>
    </location>
</feature>
<dbReference type="GO" id="GO:0020037">
    <property type="term" value="F:heme binding"/>
    <property type="evidence" value="ECO:0007669"/>
    <property type="project" value="InterPro"/>
</dbReference>